<evidence type="ECO:0000256" key="1">
    <source>
        <dbReference type="ARBA" id="ARBA00007589"/>
    </source>
</evidence>
<dbReference type="Proteomes" id="UP001153712">
    <property type="component" value="Chromosome 9"/>
</dbReference>
<dbReference type="EMBL" id="OU900102">
    <property type="protein sequence ID" value="CAG9865388.1"/>
    <property type="molecule type" value="Genomic_DNA"/>
</dbReference>
<dbReference type="InterPro" id="IPR001453">
    <property type="entry name" value="MoaB/Mog_dom"/>
</dbReference>
<dbReference type="Gene3D" id="3.40.980.10">
    <property type="entry name" value="MoaB/Mog-like domain"/>
    <property type="match status" value="1"/>
</dbReference>
<reference evidence="3" key="1">
    <citation type="submission" date="2022-01" db="EMBL/GenBank/DDBJ databases">
        <authorList>
            <person name="King R."/>
        </authorList>
    </citation>
    <scope>NUCLEOTIDE SEQUENCE</scope>
</reference>
<sequence length="278" mass="31604">MALSKNALSKLLSKQQFITKRNIVTAGIIIIGDEVLRGHTKDTNSHFLAKEIRKTGVLVKKISVVGDTVPEVAAEVRLFSTTFHHVVTSGGIGPTHDDITYEAVALAFNQPLVLNETLKEICQKFYKTKDNEAPGMKMAYIPQQAKLLFRHDDFQEPMLYPNVSVQNVYMFPGIPELLRKSFNCVKGAYFKSPERFYTKRLYVNLPESQIVRILDKIVRENPDVQVGSYPKLFNEQYKVKLTIESLNEKNTKMAFDKLVALLPKEHIVCEDDVINDDL</sequence>
<dbReference type="SMART" id="SM00852">
    <property type="entry name" value="MoCF_biosynth"/>
    <property type="match status" value="1"/>
</dbReference>
<gene>
    <name evidence="3" type="ORF">PHYEVI_LOCUS11623</name>
</gene>
<dbReference type="SUPFAM" id="SSF53218">
    <property type="entry name" value="Molybdenum cofactor biosynthesis proteins"/>
    <property type="match status" value="1"/>
</dbReference>
<proteinExistence type="inferred from homology"/>
<evidence type="ECO:0000259" key="2">
    <source>
        <dbReference type="SMART" id="SM00852"/>
    </source>
</evidence>
<feature type="domain" description="MoaB/Mog" evidence="2">
    <location>
        <begin position="27"/>
        <end position="192"/>
    </location>
</feature>
<comment type="similarity">
    <text evidence="1">In the N-terminal section; belongs to the MoaB/Mog family.</text>
</comment>
<accession>A0A9N9XX05</accession>
<dbReference type="InterPro" id="IPR050101">
    <property type="entry name" value="CinA"/>
</dbReference>
<dbReference type="OrthoDB" id="270728at2759"/>
<dbReference type="CDD" id="cd00885">
    <property type="entry name" value="cinA"/>
    <property type="match status" value="1"/>
</dbReference>
<dbReference type="InterPro" id="IPR056596">
    <property type="entry name" value="FLAD1_M"/>
</dbReference>
<evidence type="ECO:0000313" key="4">
    <source>
        <dbReference type="Proteomes" id="UP001153712"/>
    </source>
</evidence>
<dbReference type="Pfam" id="PF24102">
    <property type="entry name" value="FLAD1_M"/>
    <property type="match status" value="1"/>
</dbReference>
<name>A0A9N9XX05_PHYSR</name>
<organism evidence="3 4">
    <name type="scientific">Phyllotreta striolata</name>
    <name type="common">Striped flea beetle</name>
    <name type="synonym">Crioceris striolata</name>
    <dbReference type="NCBI Taxonomy" id="444603"/>
    <lineage>
        <taxon>Eukaryota</taxon>
        <taxon>Metazoa</taxon>
        <taxon>Ecdysozoa</taxon>
        <taxon>Arthropoda</taxon>
        <taxon>Hexapoda</taxon>
        <taxon>Insecta</taxon>
        <taxon>Pterygota</taxon>
        <taxon>Neoptera</taxon>
        <taxon>Endopterygota</taxon>
        <taxon>Coleoptera</taxon>
        <taxon>Polyphaga</taxon>
        <taxon>Cucujiformia</taxon>
        <taxon>Chrysomeloidea</taxon>
        <taxon>Chrysomelidae</taxon>
        <taxon>Galerucinae</taxon>
        <taxon>Alticini</taxon>
        <taxon>Phyllotreta</taxon>
    </lineage>
</organism>
<dbReference type="AlphaFoldDB" id="A0A9N9XX05"/>
<dbReference type="PANTHER" id="PTHR13939:SF0">
    <property type="entry name" value="NMN AMIDOHYDROLASE-LIKE PROTEIN YFAY"/>
    <property type="match status" value="1"/>
</dbReference>
<protein>
    <recommendedName>
        <fullName evidence="2">MoaB/Mog domain-containing protein</fullName>
    </recommendedName>
</protein>
<evidence type="ECO:0000313" key="3">
    <source>
        <dbReference type="EMBL" id="CAG9865388.1"/>
    </source>
</evidence>
<keyword evidence="4" id="KW-1185">Reference proteome</keyword>
<dbReference type="InterPro" id="IPR036425">
    <property type="entry name" value="MoaB/Mog-like_dom_sf"/>
</dbReference>
<dbReference type="Pfam" id="PF00994">
    <property type="entry name" value="MoCF_biosynth"/>
    <property type="match status" value="1"/>
</dbReference>
<dbReference type="PANTHER" id="PTHR13939">
    <property type="entry name" value="NICOTINAMIDE-NUCLEOTIDE AMIDOHYDROLASE PNCC"/>
    <property type="match status" value="1"/>
</dbReference>